<comment type="similarity">
    <text evidence="1">Belongs to the histone H2B family.</text>
</comment>
<dbReference type="Gene3D" id="1.10.20.10">
    <property type="entry name" value="Histone, subunit A"/>
    <property type="match status" value="1"/>
</dbReference>
<dbReference type="PANTHER" id="PTHR23428">
    <property type="entry name" value="HISTONE H2B"/>
    <property type="match status" value="1"/>
</dbReference>
<evidence type="ECO:0000313" key="3">
    <source>
        <dbReference type="Proteomes" id="UP001603857"/>
    </source>
</evidence>
<evidence type="ECO:0000256" key="1">
    <source>
        <dbReference type="ARBA" id="ARBA00006846"/>
    </source>
</evidence>
<gene>
    <name evidence="2" type="ORF">Fmac_014662</name>
</gene>
<dbReference type="EMBL" id="JBGMDY010000005">
    <property type="protein sequence ID" value="KAL2333449.1"/>
    <property type="molecule type" value="Genomic_DNA"/>
</dbReference>
<keyword evidence="3" id="KW-1185">Reference proteome</keyword>
<evidence type="ECO:0000313" key="2">
    <source>
        <dbReference type="EMBL" id="KAL2333449.1"/>
    </source>
</evidence>
<protein>
    <submittedName>
        <fullName evidence="2">Uncharacterized protein</fullName>
    </submittedName>
</protein>
<dbReference type="SUPFAM" id="SSF47113">
    <property type="entry name" value="Histone-fold"/>
    <property type="match status" value="1"/>
</dbReference>
<dbReference type="InterPro" id="IPR009072">
    <property type="entry name" value="Histone-fold"/>
</dbReference>
<name>A0ABD1MCF2_9FABA</name>
<dbReference type="PRINTS" id="PR00621">
    <property type="entry name" value="HISTONEH2B"/>
</dbReference>
<dbReference type="Proteomes" id="UP001603857">
    <property type="component" value="Unassembled WGS sequence"/>
</dbReference>
<dbReference type="SMART" id="SM00427">
    <property type="entry name" value="H2B"/>
    <property type="match status" value="1"/>
</dbReference>
<accession>A0ABD1MCF2</accession>
<dbReference type="AlphaFoldDB" id="A0ABD1MCF2"/>
<proteinExistence type="inferred from homology"/>
<dbReference type="InterPro" id="IPR000558">
    <property type="entry name" value="Histone_H2B"/>
</dbReference>
<organism evidence="2 3">
    <name type="scientific">Flemingia macrophylla</name>
    <dbReference type="NCBI Taxonomy" id="520843"/>
    <lineage>
        <taxon>Eukaryota</taxon>
        <taxon>Viridiplantae</taxon>
        <taxon>Streptophyta</taxon>
        <taxon>Embryophyta</taxon>
        <taxon>Tracheophyta</taxon>
        <taxon>Spermatophyta</taxon>
        <taxon>Magnoliopsida</taxon>
        <taxon>eudicotyledons</taxon>
        <taxon>Gunneridae</taxon>
        <taxon>Pentapetalae</taxon>
        <taxon>rosids</taxon>
        <taxon>fabids</taxon>
        <taxon>Fabales</taxon>
        <taxon>Fabaceae</taxon>
        <taxon>Papilionoideae</taxon>
        <taxon>50 kb inversion clade</taxon>
        <taxon>NPAAA clade</taxon>
        <taxon>indigoferoid/millettioid clade</taxon>
        <taxon>Phaseoleae</taxon>
        <taxon>Flemingia</taxon>
    </lineage>
</organism>
<reference evidence="2 3" key="1">
    <citation type="submission" date="2024-08" db="EMBL/GenBank/DDBJ databases">
        <title>Insights into the chromosomal genome structure of Flemingia macrophylla.</title>
        <authorList>
            <person name="Ding Y."/>
            <person name="Zhao Y."/>
            <person name="Bi W."/>
            <person name="Wu M."/>
            <person name="Zhao G."/>
            <person name="Gong Y."/>
            <person name="Li W."/>
            <person name="Zhang P."/>
        </authorList>
    </citation>
    <scope>NUCLEOTIDE SEQUENCE [LARGE SCALE GENOMIC DNA]</scope>
    <source>
        <strain evidence="2">DYQJB</strain>
        <tissue evidence="2">Leaf</tissue>
    </source>
</reference>
<comment type="caution">
    <text evidence="2">The sequence shown here is derived from an EMBL/GenBank/DDBJ whole genome shotgun (WGS) entry which is preliminary data.</text>
</comment>
<sequence>MRIINNFINDIFEKLANEGLLLACYNNKPTITFWEIQTIVSLVLPGELVKHVASKRTKVGEKVSDLVSAFSEKF</sequence>